<evidence type="ECO:0000256" key="7">
    <source>
        <dbReference type="ARBA" id="ARBA00022695"/>
    </source>
</evidence>
<comment type="pathway">
    <text evidence="3 15">Cofactor biosynthesis; FMN biosynthesis; FMN from riboflavin (ATP route): step 1/1.</text>
</comment>
<accession>A0A0S2KNZ6</accession>
<evidence type="ECO:0000256" key="12">
    <source>
        <dbReference type="ARBA" id="ARBA00023268"/>
    </source>
</evidence>
<dbReference type="eggNOG" id="COG0196">
    <property type="taxonomic scope" value="Bacteria"/>
</dbReference>
<comment type="pathway">
    <text evidence="2 15">Cofactor biosynthesis; FAD biosynthesis; FAD from FMN: step 1/1.</text>
</comment>
<dbReference type="STRING" id="76123.AS203_12085"/>
<dbReference type="InterPro" id="IPR002606">
    <property type="entry name" value="Riboflavin_kinase_bac"/>
</dbReference>
<evidence type="ECO:0000256" key="4">
    <source>
        <dbReference type="ARBA" id="ARBA00022630"/>
    </source>
</evidence>
<comment type="function">
    <text evidence="1">Catalyzes the phosphorylation of riboflavin to FMN followed by the adenylation of FMN to FAD.</text>
</comment>
<dbReference type="Proteomes" id="UP000056252">
    <property type="component" value="Chromosome"/>
</dbReference>
<comment type="catalytic activity">
    <reaction evidence="13 15">
        <text>riboflavin + ATP = FMN + ADP + H(+)</text>
        <dbReference type="Rhea" id="RHEA:14357"/>
        <dbReference type="ChEBI" id="CHEBI:15378"/>
        <dbReference type="ChEBI" id="CHEBI:30616"/>
        <dbReference type="ChEBI" id="CHEBI:57986"/>
        <dbReference type="ChEBI" id="CHEBI:58210"/>
        <dbReference type="ChEBI" id="CHEBI:456216"/>
        <dbReference type="EC" id="2.7.1.26"/>
    </reaction>
</comment>
<dbReference type="InterPro" id="IPR023465">
    <property type="entry name" value="Riboflavin_kinase_dom_sf"/>
</dbReference>
<evidence type="ECO:0000256" key="15">
    <source>
        <dbReference type="PIRNR" id="PIRNR004491"/>
    </source>
</evidence>
<dbReference type="InterPro" id="IPR015864">
    <property type="entry name" value="FAD_synthase"/>
</dbReference>
<dbReference type="GO" id="GO:0005524">
    <property type="term" value="F:ATP binding"/>
    <property type="evidence" value="ECO:0007669"/>
    <property type="project" value="UniProtKB-UniRule"/>
</dbReference>
<keyword evidence="18" id="KW-1185">Reference proteome</keyword>
<protein>
    <recommendedName>
        <fullName evidence="15">Riboflavin biosynthesis protein</fullName>
    </recommendedName>
    <domain>
        <recommendedName>
            <fullName evidence="15">Riboflavin kinase</fullName>
            <ecNumber evidence="15">2.7.1.26</ecNumber>
        </recommendedName>
        <alternativeName>
            <fullName evidence="15">Flavokinase</fullName>
        </alternativeName>
    </domain>
    <domain>
        <recommendedName>
            <fullName evidence="15">FMN adenylyltransferase</fullName>
            <ecNumber evidence="15">2.7.7.2</ecNumber>
        </recommendedName>
        <alternativeName>
            <fullName evidence="15">FAD pyrophosphorylase</fullName>
        </alternativeName>
        <alternativeName>
            <fullName evidence="15">FAD synthase</fullName>
        </alternativeName>
    </domain>
</protein>
<keyword evidence="5 15" id="KW-0288">FMN</keyword>
<dbReference type="Gene3D" id="3.40.50.620">
    <property type="entry name" value="HUPs"/>
    <property type="match status" value="1"/>
</dbReference>
<dbReference type="GO" id="GO:0008531">
    <property type="term" value="F:riboflavin kinase activity"/>
    <property type="evidence" value="ECO:0007669"/>
    <property type="project" value="UniProtKB-UniRule"/>
</dbReference>
<evidence type="ECO:0000256" key="6">
    <source>
        <dbReference type="ARBA" id="ARBA00022679"/>
    </source>
</evidence>
<keyword evidence="6 15" id="KW-0808">Transferase</keyword>
<dbReference type="EMBL" id="CP013195">
    <property type="protein sequence ID" value="ALO49727.1"/>
    <property type="molecule type" value="Genomic_DNA"/>
</dbReference>
<evidence type="ECO:0000256" key="5">
    <source>
        <dbReference type="ARBA" id="ARBA00022643"/>
    </source>
</evidence>
<keyword evidence="10 15" id="KW-0274">FAD</keyword>
<dbReference type="EC" id="2.7.1.26" evidence="15"/>
<dbReference type="RefSeq" id="WP_025065350.1">
    <property type="nucleotide sequence ID" value="NZ_CP013195.1"/>
</dbReference>
<dbReference type="PIRSF" id="PIRSF004491">
    <property type="entry name" value="FAD_Synth"/>
    <property type="match status" value="1"/>
</dbReference>
<dbReference type="FunFam" id="3.40.50.620:FF:000021">
    <property type="entry name" value="Riboflavin biosynthesis protein"/>
    <property type="match status" value="1"/>
</dbReference>
<comment type="similarity">
    <text evidence="15">Belongs to the ribF family.</text>
</comment>
<dbReference type="GO" id="GO:0009398">
    <property type="term" value="P:FMN biosynthetic process"/>
    <property type="evidence" value="ECO:0007669"/>
    <property type="project" value="UniProtKB-UniRule"/>
</dbReference>
<keyword evidence="9 15" id="KW-0418">Kinase</keyword>
<dbReference type="SUPFAM" id="SSF52374">
    <property type="entry name" value="Nucleotidylyl transferase"/>
    <property type="match status" value="1"/>
</dbReference>
<dbReference type="EC" id="2.7.7.2" evidence="15"/>
<evidence type="ECO:0000256" key="14">
    <source>
        <dbReference type="ARBA" id="ARBA00049494"/>
    </source>
</evidence>
<dbReference type="PANTHER" id="PTHR22749">
    <property type="entry name" value="RIBOFLAVIN KINASE/FMN ADENYLYLTRANSFERASE"/>
    <property type="match status" value="1"/>
</dbReference>
<evidence type="ECO:0000259" key="16">
    <source>
        <dbReference type="SMART" id="SM00904"/>
    </source>
</evidence>
<keyword evidence="4 15" id="KW-0285">Flavoprotein</keyword>
<gene>
    <name evidence="17" type="ORF">AS203_12085</name>
</gene>
<evidence type="ECO:0000256" key="1">
    <source>
        <dbReference type="ARBA" id="ARBA00002121"/>
    </source>
</evidence>
<dbReference type="SUPFAM" id="SSF82114">
    <property type="entry name" value="Riboflavin kinase-like"/>
    <property type="match status" value="1"/>
</dbReference>
<dbReference type="SMART" id="SM00904">
    <property type="entry name" value="Flavokinase"/>
    <property type="match status" value="1"/>
</dbReference>
<dbReference type="NCBIfam" id="NF004162">
    <property type="entry name" value="PRK05627.1-5"/>
    <property type="match status" value="1"/>
</dbReference>
<keyword evidence="12" id="KW-0511">Multifunctional enzyme</keyword>
<dbReference type="UniPathway" id="UPA00276">
    <property type="reaction ID" value="UER00406"/>
</dbReference>
<keyword evidence="7 15" id="KW-0548">Nucleotidyltransferase</keyword>
<evidence type="ECO:0000313" key="17">
    <source>
        <dbReference type="EMBL" id="ALO49727.1"/>
    </source>
</evidence>
<keyword evidence="11 15" id="KW-0067">ATP-binding</keyword>
<feature type="domain" description="Riboflavin kinase" evidence="16">
    <location>
        <begin position="180"/>
        <end position="307"/>
    </location>
</feature>
<dbReference type="AlphaFoldDB" id="A0A0S2KNZ6"/>
<evidence type="ECO:0000256" key="3">
    <source>
        <dbReference type="ARBA" id="ARBA00005201"/>
    </source>
</evidence>
<name>A0A0S2KNZ6_9BACT</name>
<dbReference type="Pfam" id="PF01687">
    <property type="entry name" value="Flavokinase"/>
    <property type="match status" value="1"/>
</dbReference>
<sequence length="308" mass="34799">MIIVHEINGSFPPAVATIGFFDGVHRGHQYLIGHVVNIARACRLASMVITFACHPRQVIDTDYVPRMLSTPDMKLARLAETGIDQCVVLDFDRRMAALTAQEFMKRILKDRFNVRKLIIGYDNRFGHDRSEGIEQYRIYGQALGIEVLESRGITVDGIRVSSSVIRKAIERGDLIEANRCLGYAYTIAAHVVHGFRNGHKLGFPTANLDMNEVCQLLPQIGVYASQVRIDETTELLPAMTSVGTRPTFDGTRLSVETHILDFDADLYGRKLEVQFLKRLRGERKFADLQQLQTQLADDERRVRQLNGL</sequence>
<proteinExistence type="inferred from homology"/>
<evidence type="ECO:0000256" key="10">
    <source>
        <dbReference type="ARBA" id="ARBA00022827"/>
    </source>
</evidence>
<evidence type="ECO:0000256" key="2">
    <source>
        <dbReference type="ARBA" id="ARBA00004726"/>
    </source>
</evidence>
<dbReference type="OrthoDB" id="9803667at2"/>
<dbReference type="InterPro" id="IPR023468">
    <property type="entry name" value="Riboflavin_kinase"/>
</dbReference>
<evidence type="ECO:0000313" key="18">
    <source>
        <dbReference type="Proteomes" id="UP000056252"/>
    </source>
</evidence>
<comment type="catalytic activity">
    <reaction evidence="14 15">
        <text>FMN + ATP + H(+) = FAD + diphosphate</text>
        <dbReference type="Rhea" id="RHEA:17237"/>
        <dbReference type="ChEBI" id="CHEBI:15378"/>
        <dbReference type="ChEBI" id="CHEBI:30616"/>
        <dbReference type="ChEBI" id="CHEBI:33019"/>
        <dbReference type="ChEBI" id="CHEBI:57692"/>
        <dbReference type="ChEBI" id="CHEBI:58210"/>
        <dbReference type="EC" id="2.7.7.2"/>
    </reaction>
</comment>
<organism evidence="17 18">
    <name type="scientific">Hoylesella enoeca</name>
    <dbReference type="NCBI Taxonomy" id="76123"/>
    <lineage>
        <taxon>Bacteria</taxon>
        <taxon>Pseudomonadati</taxon>
        <taxon>Bacteroidota</taxon>
        <taxon>Bacteroidia</taxon>
        <taxon>Bacteroidales</taxon>
        <taxon>Prevotellaceae</taxon>
        <taxon>Hoylesella</taxon>
    </lineage>
</organism>
<evidence type="ECO:0000256" key="8">
    <source>
        <dbReference type="ARBA" id="ARBA00022741"/>
    </source>
</evidence>
<evidence type="ECO:0000256" key="9">
    <source>
        <dbReference type="ARBA" id="ARBA00022777"/>
    </source>
</evidence>
<dbReference type="CDD" id="cd02064">
    <property type="entry name" value="FAD_synthetase_N"/>
    <property type="match status" value="1"/>
</dbReference>
<dbReference type="GO" id="GO:0006747">
    <property type="term" value="P:FAD biosynthetic process"/>
    <property type="evidence" value="ECO:0007669"/>
    <property type="project" value="UniProtKB-UniRule"/>
</dbReference>
<dbReference type="NCBIfam" id="NF004160">
    <property type="entry name" value="PRK05627.1-3"/>
    <property type="match status" value="1"/>
</dbReference>
<dbReference type="FunFam" id="2.40.30.30:FF:000003">
    <property type="entry name" value="Riboflavin biosynthesis protein"/>
    <property type="match status" value="1"/>
</dbReference>
<dbReference type="UniPathway" id="UPA00277">
    <property type="reaction ID" value="UER00407"/>
</dbReference>
<dbReference type="PANTHER" id="PTHR22749:SF6">
    <property type="entry name" value="RIBOFLAVIN KINASE"/>
    <property type="match status" value="1"/>
</dbReference>
<evidence type="ECO:0000256" key="13">
    <source>
        <dbReference type="ARBA" id="ARBA00047880"/>
    </source>
</evidence>
<dbReference type="KEGG" id="peo:AS203_12085"/>
<reference evidence="18" key="1">
    <citation type="submission" date="2015-11" db="EMBL/GenBank/DDBJ databases">
        <authorList>
            <person name="Holder M.E."/>
            <person name="Ajami N.J."/>
            <person name="Petrosino J.F."/>
        </authorList>
    </citation>
    <scope>NUCLEOTIDE SEQUENCE [LARGE SCALE GENOMIC DNA]</scope>
    <source>
        <strain evidence="18">F0113</strain>
    </source>
</reference>
<dbReference type="GO" id="GO:0009231">
    <property type="term" value="P:riboflavin biosynthetic process"/>
    <property type="evidence" value="ECO:0007669"/>
    <property type="project" value="InterPro"/>
</dbReference>
<dbReference type="Pfam" id="PF06574">
    <property type="entry name" value="FAD_syn"/>
    <property type="match status" value="1"/>
</dbReference>
<evidence type="ECO:0000256" key="11">
    <source>
        <dbReference type="ARBA" id="ARBA00022840"/>
    </source>
</evidence>
<dbReference type="GO" id="GO:0003919">
    <property type="term" value="F:FMN adenylyltransferase activity"/>
    <property type="evidence" value="ECO:0007669"/>
    <property type="project" value="UniProtKB-UniRule"/>
</dbReference>
<keyword evidence="8 15" id="KW-0547">Nucleotide-binding</keyword>
<dbReference type="Gene3D" id="2.40.30.30">
    <property type="entry name" value="Riboflavin kinase-like"/>
    <property type="match status" value="1"/>
</dbReference>
<dbReference type="NCBIfam" id="TIGR00083">
    <property type="entry name" value="ribF"/>
    <property type="match status" value="1"/>
</dbReference>
<dbReference type="InterPro" id="IPR014729">
    <property type="entry name" value="Rossmann-like_a/b/a_fold"/>
</dbReference>
<dbReference type="InterPro" id="IPR015865">
    <property type="entry name" value="Riboflavin_kinase_bac/euk"/>
</dbReference>